<dbReference type="AlphaFoldDB" id="A0A158KDW2"/>
<reference evidence="2" key="1">
    <citation type="submission" date="2016-01" db="EMBL/GenBank/DDBJ databases">
        <authorList>
            <person name="Peeters Charlotte."/>
        </authorList>
    </citation>
    <scope>NUCLEOTIDE SEQUENCE</scope>
    <source>
        <strain evidence="2">LMG 22936</strain>
    </source>
</reference>
<dbReference type="InterPro" id="IPR017853">
    <property type="entry name" value="GH"/>
</dbReference>
<comment type="caution">
    <text evidence="2">The sequence shown here is derived from an EMBL/GenBank/DDBJ whole genome shotgun (WGS) entry which is preliminary data.</text>
</comment>
<dbReference type="EMBL" id="FCNZ02000050">
    <property type="protein sequence ID" value="SAL79316.1"/>
    <property type="molecule type" value="Genomic_DNA"/>
</dbReference>
<dbReference type="Pfam" id="PF11790">
    <property type="entry name" value="Glyco_hydro_cc"/>
    <property type="match status" value="1"/>
</dbReference>
<gene>
    <name evidence="2" type="ORF">AWB66_06022</name>
</gene>
<name>A0A158KDW2_9BURK</name>
<dbReference type="RefSeq" id="WP_087633715.1">
    <property type="nucleotide sequence ID" value="NZ_FCNZ02000050.1"/>
</dbReference>
<dbReference type="Gene3D" id="3.20.20.80">
    <property type="entry name" value="Glycosidases"/>
    <property type="match status" value="1"/>
</dbReference>
<evidence type="ECO:0000259" key="1">
    <source>
        <dbReference type="Pfam" id="PF11790"/>
    </source>
</evidence>
<accession>A0A158KDW2</accession>
<keyword evidence="3" id="KW-1185">Reference proteome</keyword>
<dbReference type="STRING" id="326475.AWB66_06022"/>
<organism evidence="2 3">
    <name type="scientific">Caballeronia telluris</name>
    <dbReference type="NCBI Taxonomy" id="326475"/>
    <lineage>
        <taxon>Bacteria</taxon>
        <taxon>Pseudomonadati</taxon>
        <taxon>Pseudomonadota</taxon>
        <taxon>Betaproteobacteria</taxon>
        <taxon>Burkholderiales</taxon>
        <taxon>Burkholderiaceae</taxon>
        <taxon>Caballeronia</taxon>
    </lineage>
</organism>
<dbReference type="InterPro" id="IPR024655">
    <property type="entry name" value="Asl1_glyco_hydro_catalytic"/>
</dbReference>
<feature type="domain" description="Asl1-like glycosyl hydrolase catalytic" evidence="1">
    <location>
        <begin position="348"/>
        <end position="414"/>
    </location>
</feature>
<dbReference type="Proteomes" id="UP000054717">
    <property type="component" value="Unassembled WGS sequence"/>
</dbReference>
<dbReference type="PROSITE" id="PS51318">
    <property type="entry name" value="TAT"/>
    <property type="match status" value="1"/>
</dbReference>
<evidence type="ECO:0000313" key="3">
    <source>
        <dbReference type="Proteomes" id="UP000054717"/>
    </source>
</evidence>
<dbReference type="InterPro" id="IPR006311">
    <property type="entry name" value="TAT_signal"/>
</dbReference>
<proteinExistence type="predicted"/>
<evidence type="ECO:0000313" key="2">
    <source>
        <dbReference type="EMBL" id="SAL79316.1"/>
    </source>
</evidence>
<sequence length="462" mass="48298">MTVNKRSANQVNISELTASVTHAQLSRRKFLSYLIAGASGAALVACGGGGGAEDGGAQVKGVEKATAGASPDGTTIPSGTSITDNSGNTWTLVSNRVTKNGATVATGSPKPLALILWYGGVIYAQNADGIWFQNGSPWTSIGTTDPRTKGSGAASALFYGMNGHMAYNSGIYKTTAPAAQLALLKDLGATIYRCDVASGGMSQVLADALNGAFKGSGVQILPVLNPKSAGWDVASSESAAYTLGYNLGVNCTKPLKGLVKYIECGNECDVPLKIGGNGASCADWSPAYWPSFRGVIRGMIDGVKAVDPTIQVGVNVGIPMAYRALQMLWNGISPNGTPNGVGGAALVRWDITMYHWYKSSYDIQYAGGSAAVDILQVLKDSFGKPIWLTEFGWSGSQDTPDSAAAYVTKAMTQYKSVKDKYNLQSIMMYCLIDANYGLIKADGVTKNPAYAAYKNFVAANPV</sequence>
<protein>
    <recommendedName>
        <fullName evidence="1">Asl1-like glycosyl hydrolase catalytic domain-containing protein</fullName>
    </recommendedName>
</protein>
<dbReference type="SUPFAM" id="SSF51445">
    <property type="entry name" value="(Trans)glycosidases"/>
    <property type="match status" value="1"/>
</dbReference>